<protein>
    <recommendedName>
        <fullName evidence="1">F-box protein</fullName>
    </recommendedName>
</protein>
<comment type="pathway">
    <text evidence="1">Protein modification; protein ubiquitination.</text>
</comment>
<dbReference type="Pfam" id="PF12937">
    <property type="entry name" value="F-box-like"/>
    <property type="match status" value="1"/>
</dbReference>
<accession>A0AAD8IKB7</accession>
<dbReference type="Gene3D" id="1.20.1280.50">
    <property type="match status" value="1"/>
</dbReference>
<dbReference type="GO" id="GO:0005634">
    <property type="term" value="C:nucleus"/>
    <property type="evidence" value="ECO:0007669"/>
    <property type="project" value="UniProtKB-SubCell"/>
</dbReference>
<evidence type="ECO:0000259" key="2">
    <source>
        <dbReference type="Pfam" id="PF12937"/>
    </source>
</evidence>
<keyword evidence="4" id="KW-1185">Reference proteome</keyword>
<proteinExistence type="predicted"/>
<dbReference type="SUPFAM" id="SSF81383">
    <property type="entry name" value="F-box domain"/>
    <property type="match status" value="1"/>
</dbReference>
<reference evidence="3" key="2">
    <citation type="submission" date="2023-05" db="EMBL/GenBank/DDBJ databases">
        <authorList>
            <person name="Schelkunov M.I."/>
        </authorList>
    </citation>
    <scope>NUCLEOTIDE SEQUENCE</scope>
    <source>
        <strain evidence="3">Hsosn_3</strain>
        <tissue evidence="3">Leaf</tissue>
    </source>
</reference>
<comment type="subcellular location">
    <subcellularLocation>
        <location evidence="1">Nucleus</location>
    </subcellularLocation>
</comment>
<gene>
    <name evidence="3" type="ORF">POM88_014772</name>
</gene>
<keyword evidence="1" id="KW-0539">Nucleus</keyword>
<keyword evidence="1" id="KW-0833">Ubl conjugation pathway</keyword>
<dbReference type="GO" id="GO:0031146">
    <property type="term" value="P:SCF-dependent proteasomal ubiquitin-dependent protein catabolic process"/>
    <property type="evidence" value="ECO:0007669"/>
    <property type="project" value="UniProtKB-UniRule"/>
</dbReference>
<organism evidence="3 4">
    <name type="scientific">Heracleum sosnowskyi</name>
    <dbReference type="NCBI Taxonomy" id="360622"/>
    <lineage>
        <taxon>Eukaryota</taxon>
        <taxon>Viridiplantae</taxon>
        <taxon>Streptophyta</taxon>
        <taxon>Embryophyta</taxon>
        <taxon>Tracheophyta</taxon>
        <taxon>Spermatophyta</taxon>
        <taxon>Magnoliopsida</taxon>
        <taxon>eudicotyledons</taxon>
        <taxon>Gunneridae</taxon>
        <taxon>Pentapetalae</taxon>
        <taxon>asterids</taxon>
        <taxon>campanulids</taxon>
        <taxon>Apiales</taxon>
        <taxon>Apiaceae</taxon>
        <taxon>Apioideae</taxon>
        <taxon>apioid superclade</taxon>
        <taxon>Tordylieae</taxon>
        <taxon>Tordyliinae</taxon>
        <taxon>Heracleum</taxon>
    </lineage>
</organism>
<evidence type="ECO:0000313" key="3">
    <source>
        <dbReference type="EMBL" id="KAK1386594.1"/>
    </source>
</evidence>
<evidence type="ECO:0000313" key="4">
    <source>
        <dbReference type="Proteomes" id="UP001237642"/>
    </source>
</evidence>
<reference evidence="3" key="1">
    <citation type="submission" date="2023-02" db="EMBL/GenBank/DDBJ databases">
        <title>Genome of toxic invasive species Heracleum sosnowskyi carries increased number of genes despite the absence of recent whole-genome duplications.</title>
        <authorList>
            <person name="Schelkunov M."/>
            <person name="Shtratnikova V."/>
            <person name="Makarenko M."/>
            <person name="Klepikova A."/>
            <person name="Omelchenko D."/>
            <person name="Novikova G."/>
            <person name="Obukhova E."/>
            <person name="Bogdanov V."/>
            <person name="Penin A."/>
            <person name="Logacheva M."/>
        </authorList>
    </citation>
    <scope>NUCLEOTIDE SEQUENCE</scope>
    <source>
        <strain evidence="3">Hsosn_3</strain>
        <tissue evidence="3">Leaf</tissue>
    </source>
</reference>
<dbReference type="PANTHER" id="PTHR12874:SF16">
    <property type="entry name" value="OS01G0800800 PROTEIN"/>
    <property type="match status" value="1"/>
</dbReference>
<comment type="caution">
    <text evidence="3">The sequence shown here is derived from an EMBL/GenBank/DDBJ whole genome shotgun (WGS) entry which is preliminary data.</text>
</comment>
<evidence type="ECO:0000256" key="1">
    <source>
        <dbReference type="RuleBase" id="RU369085"/>
    </source>
</evidence>
<comment type="function">
    <text evidence="1">Acts as a component of a SCF E3 ubiquitin ligase complexes.</text>
</comment>
<sequence>MSTAPSKRFNHSKFPFSWEVLNLIALKCDPKTLATASCVSKTWSSSMSADHLWKSLCTTHFPSLSNLYPSISYRRIYALGHASVNRRRQPPPQPRLSIHDLLFAVTIPPGKSRQSPVTILKPFNELENYPEGRFRFDVDISEVVSEKLVVDEEEDDDMKISCSIVMRGFESVFRVLDRKGKTSRREWWFTEELPSAGCCFSNGASGLLAEITLVFGETIVIVTGSGNEKKERKKKVVEKVRIGVMNVVSTWRYASVDDTLRYLQHFLLPTNVAG</sequence>
<dbReference type="GO" id="GO:0005737">
    <property type="term" value="C:cytoplasm"/>
    <property type="evidence" value="ECO:0007669"/>
    <property type="project" value="TreeGrafter"/>
</dbReference>
<feature type="domain" description="F-box" evidence="2">
    <location>
        <begin position="19"/>
        <end position="58"/>
    </location>
</feature>
<dbReference type="GO" id="GO:0016567">
    <property type="term" value="P:protein ubiquitination"/>
    <property type="evidence" value="ECO:0007669"/>
    <property type="project" value="UniProtKB-UniRule"/>
</dbReference>
<dbReference type="InterPro" id="IPR001810">
    <property type="entry name" value="F-box_dom"/>
</dbReference>
<dbReference type="GO" id="GO:0019005">
    <property type="term" value="C:SCF ubiquitin ligase complex"/>
    <property type="evidence" value="ECO:0007669"/>
    <property type="project" value="UniProtKB-UniRule"/>
</dbReference>
<dbReference type="EMBL" id="JAUIZM010000004">
    <property type="protein sequence ID" value="KAK1386594.1"/>
    <property type="molecule type" value="Genomic_DNA"/>
</dbReference>
<dbReference type="InterPro" id="IPR036047">
    <property type="entry name" value="F-box-like_dom_sf"/>
</dbReference>
<dbReference type="AlphaFoldDB" id="A0AAD8IKB7"/>
<comment type="subunit">
    <text evidence="1">Component of the SCF-type E3 ligase complex.</text>
</comment>
<dbReference type="GO" id="GO:0009740">
    <property type="term" value="P:gibberellic acid mediated signaling pathway"/>
    <property type="evidence" value="ECO:0007669"/>
    <property type="project" value="TreeGrafter"/>
</dbReference>
<dbReference type="PANTHER" id="PTHR12874">
    <property type="entry name" value="F-BOX ONLY PROTEIN 48-RELATED"/>
    <property type="match status" value="1"/>
</dbReference>
<dbReference type="Proteomes" id="UP001237642">
    <property type="component" value="Unassembled WGS sequence"/>
</dbReference>
<name>A0AAD8IKB7_9APIA</name>